<evidence type="ECO:0000256" key="10">
    <source>
        <dbReference type="ARBA" id="ARBA00034104"/>
    </source>
</evidence>
<dbReference type="InterPro" id="IPR006201">
    <property type="entry name" value="Neur_channel"/>
</dbReference>
<proteinExistence type="predicted"/>
<keyword evidence="13" id="KW-0472">Membrane</keyword>
<gene>
    <name evidence="15" type="primary">LOC115590900</name>
</gene>
<comment type="subcellular location">
    <subcellularLocation>
        <location evidence="10">Postsynaptic cell membrane</location>
        <topology evidence="10">Multi-pass membrane protein</topology>
    </subcellularLocation>
</comment>
<evidence type="ECO:0000256" key="12">
    <source>
        <dbReference type="ARBA" id="ARBA00037540"/>
    </source>
</evidence>
<name>A0A671Z4G5_SPAAU</name>
<dbReference type="CDD" id="cd19063">
    <property type="entry name" value="LGIC_TM_5-HT3"/>
    <property type="match status" value="1"/>
</dbReference>
<evidence type="ECO:0000256" key="13">
    <source>
        <dbReference type="SAM" id="Phobius"/>
    </source>
</evidence>
<dbReference type="Pfam" id="PF02932">
    <property type="entry name" value="Neur_chan_memb"/>
    <property type="match status" value="1"/>
</dbReference>
<feature type="transmembrane region" description="Helical" evidence="13">
    <location>
        <begin position="73"/>
        <end position="90"/>
    </location>
</feature>
<feature type="transmembrane region" description="Helical" evidence="13">
    <location>
        <begin position="102"/>
        <end position="122"/>
    </location>
</feature>
<evidence type="ECO:0000256" key="2">
    <source>
        <dbReference type="ARBA" id="ARBA00022475"/>
    </source>
</evidence>
<dbReference type="Ensembl" id="ENSSAUT00010073090.1">
    <property type="protein sequence ID" value="ENSSAUP00010069827.1"/>
    <property type="gene ID" value="ENSSAUG00010027632.1"/>
</dbReference>
<dbReference type="Gene3D" id="1.20.58.390">
    <property type="entry name" value="Neurotransmitter-gated ion-channel transmembrane domain"/>
    <property type="match status" value="2"/>
</dbReference>
<evidence type="ECO:0000256" key="3">
    <source>
        <dbReference type="ARBA" id="ARBA00022729"/>
    </source>
</evidence>
<dbReference type="GeneTree" id="ENSGT00940000164924"/>
<evidence type="ECO:0000256" key="7">
    <source>
        <dbReference type="ARBA" id="ARBA00023257"/>
    </source>
</evidence>
<dbReference type="AlphaFoldDB" id="A0A671Z4G5"/>
<dbReference type="InterPro" id="IPR038050">
    <property type="entry name" value="Neuro_actylchol_rec"/>
</dbReference>
<keyword evidence="2" id="KW-1003">Cell membrane</keyword>
<keyword evidence="13" id="KW-1133">Transmembrane helix</keyword>
<feature type="transmembrane region" description="Helical" evidence="13">
    <location>
        <begin position="134"/>
        <end position="152"/>
    </location>
</feature>
<keyword evidence="16" id="KW-1185">Reference proteome</keyword>
<dbReference type="GO" id="GO:0004888">
    <property type="term" value="F:transmembrane signaling receptor activity"/>
    <property type="evidence" value="ECO:0007669"/>
    <property type="project" value="InterPro"/>
</dbReference>
<keyword evidence="5" id="KW-0406">Ion transport</keyword>
<dbReference type="Proteomes" id="UP000472265">
    <property type="component" value="Chromosome 11"/>
</dbReference>
<evidence type="ECO:0000256" key="9">
    <source>
        <dbReference type="ARBA" id="ARBA00023303"/>
    </source>
</evidence>
<protein>
    <recommendedName>
        <fullName evidence="14">Neurotransmitter-gated ion-channel transmembrane domain-containing protein</fullName>
    </recommendedName>
</protein>
<evidence type="ECO:0000256" key="4">
    <source>
        <dbReference type="ARBA" id="ARBA00023018"/>
    </source>
</evidence>
<organism evidence="15 16">
    <name type="scientific">Sparus aurata</name>
    <name type="common">Gilthead sea bream</name>
    <dbReference type="NCBI Taxonomy" id="8175"/>
    <lineage>
        <taxon>Eukaryota</taxon>
        <taxon>Metazoa</taxon>
        <taxon>Chordata</taxon>
        <taxon>Craniata</taxon>
        <taxon>Vertebrata</taxon>
        <taxon>Euteleostomi</taxon>
        <taxon>Actinopterygii</taxon>
        <taxon>Neopterygii</taxon>
        <taxon>Teleostei</taxon>
        <taxon>Neoteleostei</taxon>
        <taxon>Acanthomorphata</taxon>
        <taxon>Eupercaria</taxon>
        <taxon>Spariformes</taxon>
        <taxon>Sparidae</taxon>
        <taxon>Sparus</taxon>
    </lineage>
</organism>
<keyword evidence="4" id="KW-0770">Synapse</keyword>
<accession>A0A671Z4G5</accession>
<evidence type="ECO:0000313" key="16">
    <source>
        <dbReference type="Proteomes" id="UP000472265"/>
    </source>
</evidence>
<evidence type="ECO:0000256" key="1">
    <source>
        <dbReference type="ARBA" id="ARBA00022448"/>
    </source>
</evidence>
<evidence type="ECO:0000256" key="11">
    <source>
        <dbReference type="ARBA" id="ARBA00036634"/>
    </source>
</evidence>
<keyword evidence="9" id="KW-0407">Ion channel</keyword>
<dbReference type="PANTHER" id="PTHR18945">
    <property type="entry name" value="NEUROTRANSMITTER GATED ION CHANNEL"/>
    <property type="match status" value="1"/>
</dbReference>
<feature type="domain" description="Neurotransmitter-gated ion-channel transmembrane" evidence="14">
    <location>
        <begin position="44"/>
        <end position="160"/>
    </location>
</feature>
<evidence type="ECO:0000313" key="15">
    <source>
        <dbReference type="Ensembl" id="ENSSAUP00010069827.1"/>
    </source>
</evidence>
<dbReference type="InterPro" id="IPR036719">
    <property type="entry name" value="Neuro-gated_channel_TM_sf"/>
</dbReference>
<keyword evidence="1" id="KW-0813">Transport</keyword>
<evidence type="ECO:0000259" key="14">
    <source>
        <dbReference type="Pfam" id="PF02932"/>
    </source>
</evidence>
<dbReference type="GO" id="GO:0045211">
    <property type="term" value="C:postsynaptic membrane"/>
    <property type="evidence" value="ECO:0007669"/>
    <property type="project" value="UniProtKB-SubCell"/>
</dbReference>
<comment type="catalytic activity">
    <reaction evidence="11">
        <text>Ca(2+)(in) = Ca(2+)(out)</text>
        <dbReference type="Rhea" id="RHEA:29671"/>
        <dbReference type="ChEBI" id="CHEBI:29108"/>
    </reaction>
</comment>
<feature type="transmembrane region" description="Helical" evidence="13">
    <location>
        <begin position="228"/>
        <end position="248"/>
    </location>
</feature>
<keyword evidence="13" id="KW-0812">Transmembrane</keyword>
<comment type="function">
    <text evidence="12">Forms serotonin (5-hydroxytryptamine/5-HT3)-activated cation-selective channel complexes, which when activated cause fast, depolarizing responses in neurons.</text>
</comment>
<feature type="transmembrane region" description="Helical" evidence="13">
    <location>
        <begin position="39"/>
        <end position="61"/>
    </location>
</feature>
<dbReference type="GO" id="GO:0005216">
    <property type="term" value="F:monoatomic ion channel activity"/>
    <property type="evidence" value="ECO:0007669"/>
    <property type="project" value="InterPro"/>
</dbReference>
<dbReference type="FunFam" id="1.20.58.390:FF:000080">
    <property type="entry name" value="5-hydroxytryptamine (serotonin) receptor 3C, ionotropic"/>
    <property type="match status" value="1"/>
</dbReference>
<keyword evidence="8" id="KW-1071">Ligand-gated ion channel</keyword>
<reference evidence="15" key="2">
    <citation type="submission" date="2025-08" db="UniProtKB">
        <authorList>
            <consortium name="Ensembl"/>
        </authorList>
    </citation>
    <scope>IDENTIFICATION</scope>
</reference>
<evidence type="ECO:0000256" key="8">
    <source>
        <dbReference type="ARBA" id="ARBA00023286"/>
    </source>
</evidence>
<reference evidence="15" key="3">
    <citation type="submission" date="2025-09" db="UniProtKB">
        <authorList>
            <consortium name="Ensembl"/>
        </authorList>
    </citation>
    <scope>IDENTIFICATION</scope>
</reference>
<keyword evidence="3" id="KW-0732">Signal</keyword>
<keyword evidence="6" id="KW-0675">Receptor</keyword>
<dbReference type="InterPro" id="IPR049944">
    <property type="entry name" value="LGIC_TM_5-HT3"/>
</dbReference>
<keyword evidence="7" id="KW-0628">Postsynaptic cell membrane</keyword>
<sequence>MGEWELLDITSHKNTLSSSTGPHIAELVFNIRVRRRATLYVVNLLIPSCFLITVDLFSFLLPPQAVDRSSFKMTLILGYTVFLLIMNDLLPITGNTIPLINVFFSLCLALMVASLLETILVTNLLSSSANFSPVPRWVQVFVLQILALLVCMPQKTKEPKGSGKQFCAGHETQHCGGTAKSSADSLAVQELRSLGRDLQAIRLQVEQQQGDSKSSEEWMQVGFIIDRLLFGVYILFISVSFITIMIIWSNSYNQ</sequence>
<evidence type="ECO:0000256" key="6">
    <source>
        <dbReference type="ARBA" id="ARBA00023170"/>
    </source>
</evidence>
<dbReference type="InterPro" id="IPR006029">
    <property type="entry name" value="Neurotrans-gated_channel_TM"/>
</dbReference>
<evidence type="ECO:0000256" key="5">
    <source>
        <dbReference type="ARBA" id="ARBA00023065"/>
    </source>
</evidence>
<dbReference type="SUPFAM" id="SSF90112">
    <property type="entry name" value="Neurotransmitter-gated ion-channel transmembrane pore"/>
    <property type="match status" value="1"/>
</dbReference>
<reference evidence="15" key="1">
    <citation type="submission" date="2021-04" db="EMBL/GenBank/DDBJ databases">
        <authorList>
            <consortium name="Wellcome Sanger Institute Data Sharing"/>
        </authorList>
    </citation>
    <scope>NUCLEOTIDE SEQUENCE [LARGE SCALE GENOMIC DNA]</scope>
</reference>